<evidence type="ECO:0000313" key="2">
    <source>
        <dbReference type="EMBL" id="RNL60426.1"/>
    </source>
</evidence>
<keyword evidence="3" id="KW-1185">Reference proteome</keyword>
<protein>
    <recommendedName>
        <fullName evidence="4">Lipoprotein</fullName>
    </recommendedName>
</protein>
<dbReference type="RefSeq" id="WP_123229178.1">
    <property type="nucleotide sequence ID" value="NZ_RJSE01000009.1"/>
</dbReference>
<dbReference type="Proteomes" id="UP000267128">
    <property type="component" value="Unassembled WGS sequence"/>
</dbReference>
<gene>
    <name evidence="2" type="ORF">EFK50_19005</name>
</gene>
<sequence>MPRTRGRAIGALVLALAFGVVGCGGDENRKASPEPAPSSAPSGTGTPTASPTSAGTLRPGLPSDLPAAFPVVAGTVTDRSSSGEEGRKGWSFHVTVRQAVAGCFEEAIVKLVEEGWTKQGETAAGGTRQAQLTKPGYAVIVEAEADGRDGCVLGYQVGQVGD</sequence>
<reference evidence="2 3" key="1">
    <citation type="submission" date="2018-11" db="EMBL/GenBank/DDBJ databases">
        <authorList>
            <person name="Li F."/>
        </authorList>
    </citation>
    <scope>NUCLEOTIDE SEQUENCE [LARGE SCALE GENOMIC DNA]</scope>
    <source>
        <strain evidence="2 3">Gsoil 097</strain>
    </source>
</reference>
<evidence type="ECO:0000256" key="1">
    <source>
        <dbReference type="SAM" id="MobiDB-lite"/>
    </source>
</evidence>
<feature type="region of interest" description="Disordered" evidence="1">
    <location>
        <begin position="26"/>
        <end position="69"/>
    </location>
</feature>
<feature type="compositionally biased region" description="Low complexity" evidence="1">
    <location>
        <begin position="37"/>
        <end position="56"/>
    </location>
</feature>
<dbReference type="AlphaFoldDB" id="A0A3N0CBI7"/>
<evidence type="ECO:0000313" key="3">
    <source>
        <dbReference type="Proteomes" id="UP000267128"/>
    </source>
</evidence>
<organism evidence="2 3">
    <name type="scientific">Nocardioides marmoriginsengisoli</name>
    <dbReference type="NCBI Taxonomy" id="661483"/>
    <lineage>
        <taxon>Bacteria</taxon>
        <taxon>Bacillati</taxon>
        <taxon>Actinomycetota</taxon>
        <taxon>Actinomycetes</taxon>
        <taxon>Propionibacteriales</taxon>
        <taxon>Nocardioidaceae</taxon>
        <taxon>Nocardioides</taxon>
    </lineage>
</organism>
<dbReference type="OrthoDB" id="5123533at2"/>
<comment type="caution">
    <text evidence="2">The sequence shown here is derived from an EMBL/GenBank/DDBJ whole genome shotgun (WGS) entry which is preliminary data.</text>
</comment>
<dbReference type="PROSITE" id="PS51257">
    <property type="entry name" value="PROKAR_LIPOPROTEIN"/>
    <property type="match status" value="1"/>
</dbReference>
<evidence type="ECO:0008006" key="4">
    <source>
        <dbReference type="Google" id="ProtNLM"/>
    </source>
</evidence>
<dbReference type="EMBL" id="RJSE01000009">
    <property type="protein sequence ID" value="RNL60426.1"/>
    <property type="molecule type" value="Genomic_DNA"/>
</dbReference>
<name>A0A3N0CBI7_9ACTN</name>
<accession>A0A3N0CBI7</accession>
<proteinExistence type="predicted"/>